<protein>
    <submittedName>
        <fullName evidence="1">Uncharacterized protein</fullName>
    </submittedName>
</protein>
<gene>
    <name evidence="1" type="ORF">CEXT_271351</name>
</gene>
<reference evidence="1 2" key="1">
    <citation type="submission" date="2021-06" db="EMBL/GenBank/DDBJ databases">
        <title>Caerostris extrusa draft genome.</title>
        <authorList>
            <person name="Kono N."/>
            <person name="Arakawa K."/>
        </authorList>
    </citation>
    <scope>NUCLEOTIDE SEQUENCE [LARGE SCALE GENOMIC DNA]</scope>
</reference>
<evidence type="ECO:0000313" key="2">
    <source>
        <dbReference type="Proteomes" id="UP001054945"/>
    </source>
</evidence>
<sequence length="66" mass="7279">MVSYKSVLVVKTGHAVFAGLASYYVAEDNGFIKVGTISKNRTMIDRIRTLDGQLGERLGLQMSESR</sequence>
<dbReference type="Proteomes" id="UP001054945">
    <property type="component" value="Unassembled WGS sequence"/>
</dbReference>
<evidence type="ECO:0000313" key="1">
    <source>
        <dbReference type="EMBL" id="GIY51762.1"/>
    </source>
</evidence>
<organism evidence="1 2">
    <name type="scientific">Caerostris extrusa</name>
    <name type="common">Bark spider</name>
    <name type="synonym">Caerostris bankana</name>
    <dbReference type="NCBI Taxonomy" id="172846"/>
    <lineage>
        <taxon>Eukaryota</taxon>
        <taxon>Metazoa</taxon>
        <taxon>Ecdysozoa</taxon>
        <taxon>Arthropoda</taxon>
        <taxon>Chelicerata</taxon>
        <taxon>Arachnida</taxon>
        <taxon>Araneae</taxon>
        <taxon>Araneomorphae</taxon>
        <taxon>Entelegynae</taxon>
        <taxon>Araneoidea</taxon>
        <taxon>Araneidae</taxon>
        <taxon>Caerostris</taxon>
    </lineage>
</organism>
<dbReference type="EMBL" id="BPLR01012158">
    <property type="protein sequence ID" value="GIY51762.1"/>
    <property type="molecule type" value="Genomic_DNA"/>
</dbReference>
<keyword evidence="2" id="KW-1185">Reference proteome</keyword>
<dbReference type="AlphaFoldDB" id="A0AAV4U267"/>
<proteinExistence type="predicted"/>
<accession>A0AAV4U267</accession>
<name>A0AAV4U267_CAEEX</name>
<comment type="caution">
    <text evidence="1">The sequence shown here is derived from an EMBL/GenBank/DDBJ whole genome shotgun (WGS) entry which is preliminary data.</text>
</comment>